<comment type="similarity">
    <text evidence="1">Belongs to the IST1 family.</text>
</comment>
<dbReference type="InterPro" id="IPR005061">
    <property type="entry name" value="Ist1"/>
</dbReference>
<name>A0A396H4D2_MEDTR</name>
<accession>A0A396H4D2</accession>
<gene>
    <name evidence="2" type="ORF">MtrunA17_Chr7g0260911</name>
</gene>
<protein>
    <submittedName>
        <fullName evidence="2">Putative vacuolar protein sorting-associated protein Ist1</fullName>
    </submittedName>
</protein>
<proteinExistence type="inferred from homology"/>
<dbReference type="InterPro" id="IPR042277">
    <property type="entry name" value="IST1-like"/>
</dbReference>
<dbReference type="AlphaFoldDB" id="A0A396H4D2"/>
<dbReference type="Gramene" id="rna42859">
    <property type="protein sequence ID" value="RHN48172.1"/>
    <property type="gene ID" value="gene42859"/>
</dbReference>
<dbReference type="PANTHER" id="PTHR12161">
    <property type="entry name" value="IST1 FAMILY MEMBER"/>
    <property type="match status" value="1"/>
</dbReference>
<dbReference type="Gene3D" id="1.20.1260.60">
    <property type="entry name" value="Vacuolar protein sorting-associated protein Ist1"/>
    <property type="match status" value="1"/>
</dbReference>
<comment type="caution">
    <text evidence="2">The sequence shown here is derived from an EMBL/GenBank/DDBJ whole genome shotgun (WGS) entry which is preliminary data.</text>
</comment>
<dbReference type="GO" id="GO:0015031">
    <property type="term" value="P:protein transport"/>
    <property type="evidence" value="ECO:0007669"/>
    <property type="project" value="InterPro"/>
</dbReference>
<evidence type="ECO:0000313" key="2">
    <source>
        <dbReference type="EMBL" id="RHN48172.1"/>
    </source>
</evidence>
<evidence type="ECO:0000256" key="1">
    <source>
        <dbReference type="ARBA" id="ARBA00005536"/>
    </source>
</evidence>
<dbReference type="Proteomes" id="UP000265566">
    <property type="component" value="Chromosome 7"/>
</dbReference>
<dbReference type="Pfam" id="PF03398">
    <property type="entry name" value="Ist1"/>
    <property type="match status" value="1"/>
</dbReference>
<reference evidence="2" key="1">
    <citation type="journal article" date="2018" name="Nat. Plants">
        <title>Whole-genome landscape of Medicago truncatula symbiotic genes.</title>
        <authorList>
            <person name="Pecrix Y."/>
            <person name="Gamas P."/>
            <person name="Carrere S."/>
        </authorList>
    </citation>
    <scope>NUCLEOTIDE SEQUENCE</scope>
    <source>
        <tissue evidence="2">Leaves</tissue>
    </source>
</reference>
<organism evidence="2">
    <name type="scientific">Medicago truncatula</name>
    <name type="common">Barrel medic</name>
    <name type="synonym">Medicago tribuloides</name>
    <dbReference type="NCBI Taxonomy" id="3880"/>
    <lineage>
        <taxon>Eukaryota</taxon>
        <taxon>Viridiplantae</taxon>
        <taxon>Streptophyta</taxon>
        <taxon>Embryophyta</taxon>
        <taxon>Tracheophyta</taxon>
        <taxon>Spermatophyta</taxon>
        <taxon>Magnoliopsida</taxon>
        <taxon>eudicotyledons</taxon>
        <taxon>Gunneridae</taxon>
        <taxon>Pentapetalae</taxon>
        <taxon>rosids</taxon>
        <taxon>fabids</taxon>
        <taxon>Fabales</taxon>
        <taxon>Fabaceae</taxon>
        <taxon>Papilionoideae</taxon>
        <taxon>50 kb inversion clade</taxon>
        <taxon>NPAAA clade</taxon>
        <taxon>Hologalegina</taxon>
        <taxon>IRL clade</taxon>
        <taxon>Trifolieae</taxon>
        <taxon>Medicago</taxon>
    </lineage>
</organism>
<dbReference type="PANTHER" id="PTHR12161:SF5">
    <property type="entry name" value="IST1 HOMOLOG"/>
    <property type="match status" value="1"/>
</dbReference>
<dbReference type="EMBL" id="PSQE01000007">
    <property type="protein sequence ID" value="RHN48172.1"/>
    <property type="molecule type" value="Genomic_DNA"/>
</dbReference>
<sequence length="126" mass="14398">MLFREVPPEVNDDIASLCYIGSWYNELPALKMVMSQFSLKYGEEYIDEVNKFKADCGVKEEVIELLLVPKPSIEKRNKLIKQIANRFVFNWDPISVINNASSAYEDPMSHVCFTNSNVGLSLQMSL</sequence>